<evidence type="ECO:0000313" key="2">
    <source>
        <dbReference type="EMBL" id="GFD11850.1"/>
    </source>
</evidence>
<name>A0A699TPV3_TANCI</name>
<evidence type="ECO:0008006" key="3">
    <source>
        <dbReference type="Google" id="ProtNLM"/>
    </source>
</evidence>
<gene>
    <name evidence="2" type="ORF">Tci_883819</name>
</gene>
<feature type="compositionally biased region" description="Gly residues" evidence="1">
    <location>
        <begin position="1"/>
        <end position="10"/>
    </location>
</feature>
<proteinExistence type="predicted"/>
<comment type="caution">
    <text evidence="2">The sequence shown here is derived from an EMBL/GenBank/DDBJ whole genome shotgun (WGS) entry which is preliminary data.</text>
</comment>
<dbReference type="EMBL" id="BKCJ011261734">
    <property type="protein sequence ID" value="GFD11850.1"/>
    <property type="molecule type" value="Genomic_DNA"/>
</dbReference>
<reference evidence="2" key="1">
    <citation type="journal article" date="2019" name="Sci. Rep.">
        <title>Draft genome of Tanacetum cinerariifolium, the natural source of mosquito coil.</title>
        <authorList>
            <person name="Yamashiro T."/>
            <person name="Shiraishi A."/>
            <person name="Satake H."/>
            <person name="Nakayama K."/>
        </authorList>
    </citation>
    <scope>NUCLEOTIDE SEQUENCE</scope>
</reference>
<organism evidence="2">
    <name type="scientific">Tanacetum cinerariifolium</name>
    <name type="common">Dalmatian daisy</name>
    <name type="synonym">Chrysanthemum cinerariifolium</name>
    <dbReference type="NCBI Taxonomy" id="118510"/>
    <lineage>
        <taxon>Eukaryota</taxon>
        <taxon>Viridiplantae</taxon>
        <taxon>Streptophyta</taxon>
        <taxon>Embryophyta</taxon>
        <taxon>Tracheophyta</taxon>
        <taxon>Spermatophyta</taxon>
        <taxon>Magnoliopsida</taxon>
        <taxon>eudicotyledons</taxon>
        <taxon>Gunneridae</taxon>
        <taxon>Pentapetalae</taxon>
        <taxon>asterids</taxon>
        <taxon>campanulids</taxon>
        <taxon>Asterales</taxon>
        <taxon>Asteraceae</taxon>
        <taxon>Asteroideae</taxon>
        <taxon>Anthemideae</taxon>
        <taxon>Anthemidinae</taxon>
        <taxon>Tanacetum</taxon>
    </lineage>
</organism>
<feature type="non-terminal residue" evidence="2">
    <location>
        <position position="91"/>
    </location>
</feature>
<evidence type="ECO:0000256" key="1">
    <source>
        <dbReference type="SAM" id="MobiDB-lite"/>
    </source>
</evidence>
<dbReference type="AlphaFoldDB" id="A0A699TPV3"/>
<accession>A0A699TPV3</accession>
<sequence length="91" mass="10255">MSGLSEGGGPQIQDDREGTLPPMTKEQIEGHVIALRSIIKDHNMKNKTNPIQLDFDEEDIVIRDTRIVIGKEVVDDYLRKPFKEALKAPIT</sequence>
<feature type="region of interest" description="Disordered" evidence="1">
    <location>
        <begin position="1"/>
        <end position="25"/>
    </location>
</feature>
<protein>
    <recommendedName>
        <fullName evidence="3">Reverse transcriptase domain-containing protein</fullName>
    </recommendedName>
</protein>